<sequence>MPFVCSGGAVTLDAIGEMPAKSIHPFAHGFPADGYIAFSQQILDVRRAEREAMIGPYGIGQAAGQ</sequence>
<proteinExistence type="predicted"/>
<dbReference type="EMBL" id="BSNL01000007">
    <property type="protein sequence ID" value="GLQ29185.1"/>
    <property type="molecule type" value="Genomic_DNA"/>
</dbReference>
<comment type="caution">
    <text evidence="1">The sequence shown here is derived from an EMBL/GenBank/DDBJ whole genome shotgun (WGS) entry which is preliminary data.</text>
</comment>
<name>A0ABQ5VPR9_9RHOB</name>
<keyword evidence="2" id="KW-1185">Reference proteome</keyword>
<gene>
    <name evidence="1" type="ORF">GCM10007927_39880</name>
</gene>
<accession>A0ABQ5VPR9</accession>
<protein>
    <submittedName>
        <fullName evidence="1">Uncharacterized protein</fullName>
    </submittedName>
</protein>
<reference evidence="1" key="1">
    <citation type="journal article" date="2014" name="Int. J. Syst. Evol. Microbiol.">
        <title>Complete genome of a new Firmicutes species belonging to the dominant human colonic microbiota ('Ruminococcus bicirculans') reveals two chromosomes and a selective capacity to utilize plant glucans.</title>
        <authorList>
            <consortium name="NISC Comparative Sequencing Program"/>
            <person name="Wegmann U."/>
            <person name="Louis P."/>
            <person name="Goesmann A."/>
            <person name="Henrissat B."/>
            <person name="Duncan S.H."/>
            <person name="Flint H.J."/>
        </authorList>
    </citation>
    <scope>NUCLEOTIDE SEQUENCE</scope>
    <source>
        <strain evidence="1">NBRC 109915</strain>
    </source>
</reference>
<reference evidence="1" key="2">
    <citation type="submission" date="2023-01" db="EMBL/GenBank/DDBJ databases">
        <title>Draft genome sequence of Sulfitobacter pacificus strain NBRC 109915.</title>
        <authorList>
            <person name="Sun Q."/>
            <person name="Mori K."/>
        </authorList>
    </citation>
    <scope>NUCLEOTIDE SEQUENCE</scope>
    <source>
        <strain evidence="1">NBRC 109915</strain>
    </source>
</reference>
<dbReference type="Proteomes" id="UP001161388">
    <property type="component" value="Unassembled WGS sequence"/>
</dbReference>
<evidence type="ECO:0000313" key="2">
    <source>
        <dbReference type="Proteomes" id="UP001161388"/>
    </source>
</evidence>
<organism evidence="1 2">
    <name type="scientific">Sulfitobacter pacificus</name>
    <dbReference type="NCBI Taxonomy" id="1499314"/>
    <lineage>
        <taxon>Bacteria</taxon>
        <taxon>Pseudomonadati</taxon>
        <taxon>Pseudomonadota</taxon>
        <taxon>Alphaproteobacteria</taxon>
        <taxon>Rhodobacterales</taxon>
        <taxon>Roseobacteraceae</taxon>
        <taxon>Sulfitobacter</taxon>
    </lineage>
</organism>
<evidence type="ECO:0000313" key="1">
    <source>
        <dbReference type="EMBL" id="GLQ29185.1"/>
    </source>
</evidence>